<dbReference type="Gene3D" id="3.40.50.720">
    <property type="entry name" value="NAD(P)-binding Rossmann-like Domain"/>
    <property type="match status" value="1"/>
</dbReference>
<sequence length="315" mass="35403">MKTHKPKALVLGADGFIGSNLIKSLLKDKKYSVRGFDLFKDGQSRNLEDVSNDIEIFAGNFLNREDIRNALIDVDYVFHFISLTTPGSSYNDPLMDVDTNIRGTIALLDECADAKVKKIIFPSSGGSIYGNNGKEFLDENDSTNPISPYAISKLTIEKYLEYYRVHRGLNYLILRYANPYGAGQNVVGSQGIIPIFLNLVMHGKPITIFGDGENVRDYIYIDDAIEITKRIFDKTTEHRVYNLGSGKGASINDVIDIIKEVTGKKIETNNELERSADVKRVVLNIDRIANEIGDLSTVNLREGIEKTWRWLSNIR</sequence>
<dbReference type="SUPFAM" id="SSF51735">
    <property type="entry name" value="NAD(P)-binding Rossmann-fold domains"/>
    <property type="match status" value="1"/>
</dbReference>
<protein>
    <submittedName>
        <fullName evidence="3">UDP-glucose 4-epimerase</fullName>
    </submittedName>
</protein>
<evidence type="ECO:0000313" key="4">
    <source>
        <dbReference type="Proteomes" id="UP000034665"/>
    </source>
</evidence>
<dbReference type="Gene3D" id="3.90.25.10">
    <property type="entry name" value="UDP-galactose 4-epimerase, domain 1"/>
    <property type="match status" value="1"/>
</dbReference>
<dbReference type="PRINTS" id="PR01713">
    <property type="entry name" value="NUCEPIMERASE"/>
</dbReference>
<dbReference type="InterPro" id="IPR001509">
    <property type="entry name" value="Epimerase_deHydtase"/>
</dbReference>
<name>A0A0G0N9A4_9BACT</name>
<feature type="domain" description="NAD-dependent epimerase/dehydratase" evidence="2">
    <location>
        <begin position="8"/>
        <end position="244"/>
    </location>
</feature>
<dbReference type="Proteomes" id="UP000034665">
    <property type="component" value="Unassembled WGS sequence"/>
</dbReference>
<reference evidence="3 4" key="1">
    <citation type="journal article" date="2015" name="Nature">
        <title>rRNA introns, odd ribosomes, and small enigmatic genomes across a large radiation of phyla.</title>
        <authorList>
            <person name="Brown C.T."/>
            <person name="Hug L.A."/>
            <person name="Thomas B.C."/>
            <person name="Sharon I."/>
            <person name="Castelle C.J."/>
            <person name="Singh A."/>
            <person name="Wilkins M.J."/>
            <person name="Williams K.H."/>
            <person name="Banfield J.F."/>
        </authorList>
    </citation>
    <scope>NUCLEOTIDE SEQUENCE [LARGE SCALE GENOMIC DNA]</scope>
</reference>
<accession>A0A0G0N9A4</accession>
<evidence type="ECO:0000313" key="3">
    <source>
        <dbReference type="EMBL" id="KKR12043.1"/>
    </source>
</evidence>
<dbReference type="AlphaFoldDB" id="A0A0G0N9A4"/>
<comment type="caution">
    <text evidence="3">The sequence shown here is derived from an EMBL/GenBank/DDBJ whole genome shotgun (WGS) entry which is preliminary data.</text>
</comment>
<dbReference type="STRING" id="1619013.UT41_C0004G0010"/>
<dbReference type="EMBL" id="LBWR01000004">
    <property type="protein sequence ID" value="KKR12043.1"/>
    <property type="molecule type" value="Genomic_DNA"/>
</dbReference>
<dbReference type="InterPro" id="IPR036291">
    <property type="entry name" value="NAD(P)-bd_dom_sf"/>
</dbReference>
<dbReference type="PANTHER" id="PTHR43000">
    <property type="entry name" value="DTDP-D-GLUCOSE 4,6-DEHYDRATASE-RELATED"/>
    <property type="match status" value="1"/>
</dbReference>
<comment type="similarity">
    <text evidence="1">Belongs to the NAD(P)-dependent epimerase/dehydratase family.</text>
</comment>
<evidence type="ECO:0000259" key="2">
    <source>
        <dbReference type="Pfam" id="PF01370"/>
    </source>
</evidence>
<gene>
    <name evidence="3" type="ORF">UT41_C0004G0010</name>
</gene>
<dbReference type="Pfam" id="PF01370">
    <property type="entry name" value="Epimerase"/>
    <property type="match status" value="1"/>
</dbReference>
<proteinExistence type="inferred from homology"/>
<organism evidence="3 4">
    <name type="scientific">Candidatus Wolfebacteria bacterium GW2011_GWC2_39_22</name>
    <dbReference type="NCBI Taxonomy" id="1619013"/>
    <lineage>
        <taxon>Bacteria</taxon>
        <taxon>Candidatus Wolfeibacteriota</taxon>
    </lineage>
</organism>
<evidence type="ECO:0000256" key="1">
    <source>
        <dbReference type="ARBA" id="ARBA00007637"/>
    </source>
</evidence>